<protein>
    <submittedName>
        <fullName evidence="4">FecR family protein</fullName>
    </submittedName>
</protein>
<organism evidence="4 5">
    <name type="scientific">Parapedobacter indicus</name>
    <dbReference type="NCBI Taxonomy" id="1477437"/>
    <lineage>
        <taxon>Bacteria</taxon>
        <taxon>Pseudomonadati</taxon>
        <taxon>Bacteroidota</taxon>
        <taxon>Sphingobacteriia</taxon>
        <taxon>Sphingobacteriales</taxon>
        <taxon>Sphingobacteriaceae</taxon>
        <taxon>Parapedobacter</taxon>
    </lineage>
</organism>
<dbReference type="Proteomes" id="UP000198670">
    <property type="component" value="Unassembled WGS sequence"/>
</dbReference>
<name>A0A1I3FKM3_9SPHI</name>
<dbReference type="Gene3D" id="3.55.50.30">
    <property type="match status" value="1"/>
</dbReference>
<evidence type="ECO:0000256" key="1">
    <source>
        <dbReference type="SAM" id="Phobius"/>
    </source>
</evidence>
<dbReference type="STRING" id="1477437.SAMN05444682_102379"/>
<dbReference type="Pfam" id="PF04773">
    <property type="entry name" value="FecR"/>
    <property type="match status" value="1"/>
</dbReference>
<keyword evidence="5" id="KW-1185">Reference proteome</keyword>
<dbReference type="GO" id="GO:0016989">
    <property type="term" value="F:sigma factor antagonist activity"/>
    <property type="evidence" value="ECO:0007669"/>
    <property type="project" value="TreeGrafter"/>
</dbReference>
<keyword evidence="1" id="KW-0812">Transmembrane</keyword>
<evidence type="ECO:0000259" key="2">
    <source>
        <dbReference type="Pfam" id="PF04773"/>
    </source>
</evidence>
<evidence type="ECO:0000313" key="4">
    <source>
        <dbReference type="EMBL" id="SFI11808.1"/>
    </source>
</evidence>
<dbReference type="Pfam" id="PF16344">
    <property type="entry name" value="FecR_C"/>
    <property type="match status" value="1"/>
</dbReference>
<dbReference type="InterPro" id="IPR032508">
    <property type="entry name" value="FecR_C"/>
</dbReference>
<feature type="domain" description="Protein FecR C-terminal" evidence="3">
    <location>
        <begin position="316"/>
        <end position="381"/>
    </location>
</feature>
<dbReference type="Gene3D" id="2.60.120.1440">
    <property type="match status" value="1"/>
</dbReference>
<feature type="domain" description="FecR protein" evidence="2">
    <location>
        <begin position="170"/>
        <end position="267"/>
    </location>
</feature>
<sequence>MRIEQILRRSQWTEEDVRWMAEYLRHADQHELETIASILYADDLQNNREPLDIERSSRLLEGIHKRIQPKRSRLKRLRGILPYVAAMFLIAIVTSYFIVVLQLREGPAIADVQPGGNRATLTLGDGRTIDLSEKQDGIIVDNGISYLDGSTVLSEQVNEGIRVGGKQHLTLTTPKGGTYQIKLPDGTVVWLNAASILKYPSRFDGNERVIELEGEAYFDVAIAGAQHVPFKVIAHGQVIEVLGTEFNVSAYADDPETKTTLVEGNVRVKAVGSGGTNLSSSFSYLKPGQQAVTRGSFLDISEVDIFDYTAWRDGMIVLNGARLADVMRQVERWYDVVVDVPVLKTNKTAYVIINRNENLSSVLKALEETYQVKLKLEGRRVGIIE</sequence>
<reference evidence="4 5" key="1">
    <citation type="submission" date="2016-10" db="EMBL/GenBank/DDBJ databases">
        <authorList>
            <person name="de Groot N.N."/>
        </authorList>
    </citation>
    <scope>NUCLEOTIDE SEQUENCE [LARGE SCALE GENOMIC DNA]</scope>
    <source>
        <strain evidence="4 5">RK1</strain>
    </source>
</reference>
<dbReference type="PANTHER" id="PTHR30273:SF2">
    <property type="entry name" value="PROTEIN FECR"/>
    <property type="match status" value="1"/>
</dbReference>
<gene>
    <name evidence="4" type="ORF">SAMN05444682_102379</name>
</gene>
<dbReference type="InterPro" id="IPR012373">
    <property type="entry name" value="Ferrdict_sens_TM"/>
</dbReference>
<proteinExistence type="predicted"/>
<dbReference type="EMBL" id="FOQO01000002">
    <property type="protein sequence ID" value="SFI11808.1"/>
    <property type="molecule type" value="Genomic_DNA"/>
</dbReference>
<keyword evidence="1" id="KW-0472">Membrane</keyword>
<feature type="transmembrane region" description="Helical" evidence="1">
    <location>
        <begin position="80"/>
        <end position="103"/>
    </location>
</feature>
<evidence type="ECO:0000259" key="3">
    <source>
        <dbReference type="Pfam" id="PF16344"/>
    </source>
</evidence>
<dbReference type="InterPro" id="IPR006860">
    <property type="entry name" value="FecR"/>
</dbReference>
<keyword evidence="1" id="KW-1133">Transmembrane helix</keyword>
<dbReference type="AlphaFoldDB" id="A0A1I3FKM3"/>
<evidence type="ECO:0000313" key="5">
    <source>
        <dbReference type="Proteomes" id="UP000198670"/>
    </source>
</evidence>
<dbReference type="PIRSF" id="PIRSF018266">
    <property type="entry name" value="FecR"/>
    <property type="match status" value="1"/>
</dbReference>
<accession>A0A1I3FKM3</accession>
<dbReference type="PANTHER" id="PTHR30273">
    <property type="entry name" value="PERIPLASMIC SIGNAL SENSOR AND SIGMA FACTOR ACTIVATOR FECR-RELATED"/>
    <property type="match status" value="1"/>
</dbReference>